<reference evidence="3 4" key="2">
    <citation type="journal article" date="2021" name="J. Hered.">
        <title>Feather Gene Expression Elucidates the Developmental Basis of Plumage Iridescence in African Starlings.</title>
        <authorList>
            <person name="Rubenstein D.R."/>
            <person name="Corvelo A."/>
            <person name="MacManes M.D."/>
            <person name="Maia R."/>
            <person name="Narzisi G."/>
            <person name="Rousaki A."/>
            <person name="Vandenabeele P."/>
            <person name="Shawkey M.D."/>
            <person name="Solomon J."/>
        </authorList>
    </citation>
    <scope>NUCLEOTIDE SEQUENCE [LARGE SCALE GENOMIC DNA]</scope>
    <source>
        <strain evidence="3">SS15</strain>
    </source>
</reference>
<evidence type="ECO:0000313" key="2">
    <source>
        <dbReference type="EMBL" id="KAG0122965.1"/>
    </source>
</evidence>
<reference evidence="3" key="3">
    <citation type="submission" date="2022-01" db="EMBL/GenBank/DDBJ databases">
        <authorList>
            <person name="Rubenstein D.R."/>
        </authorList>
    </citation>
    <scope>NUCLEOTIDE SEQUENCE</scope>
    <source>
        <strain evidence="3">SS15</strain>
        <tissue evidence="3">Liver</tissue>
    </source>
</reference>
<comment type="caution">
    <text evidence="2">The sequence shown here is derived from an EMBL/GenBank/DDBJ whole genome shotgun (WGS) entry which is preliminary data.</text>
</comment>
<feature type="region of interest" description="Disordered" evidence="1">
    <location>
        <begin position="45"/>
        <end position="67"/>
    </location>
</feature>
<protein>
    <submittedName>
        <fullName evidence="2">Uncharacterized protein</fullName>
    </submittedName>
</protein>
<accession>A0A835NVW6</accession>
<reference evidence="2" key="1">
    <citation type="submission" date="2020-10" db="EMBL/GenBank/DDBJ databases">
        <title>Feather gene expression reveals the developmental basis of iridescence in African starlings.</title>
        <authorList>
            <person name="Rubenstein D.R."/>
        </authorList>
    </citation>
    <scope>NUCLEOTIDE SEQUENCE</scope>
    <source>
        <strain evidence="2">SS15</strain>
        <tissue evidence="2">Liver</tissue>
    </source>
</reference>
<keyword evidence="4" id="KW-1185">Reference proteome</keyword>
<dbReference type="AlphaFoldDB" id="A0A835NVW6"/>
<evidence type="ECO:0000313" key="3">
    <source>
        <dbReference type="EMBL" id="KAI1242342.1"/>
    </source>
</evidence>
<dbReference type="Proteomes" id="UP000618051">
    <property type="component" value="Unassembled WGS sequence"/>
</dbReference>
<dbReference type="EMBL" id="JADDUC010000032">
    <property type="protein sequence ID" value="KAG0122965.1"/>
    <property type="molecule type" value="Genomic_DNA"/>
</dbReference>
<organism evidence="2">
    <name type="scientific">Lamprotornis superbus</name>
    <dbReference type="NCBI Taxonomy" id="245042"/>
    <lineage>
        <taxon>Eukaryota</taxon>
        <taxon>Metazoa</taxon>
        <taxon>Chordata</taxon>
        <taxon>Craniata</taxon>
        <taxon>Vertebrata</taxon>
        <taxon>Euteleostomi</taxon>
        <taxon>Archelosauria</taxon>
        <taxon>Archosauria</taxon>
        <taxon>Dinosauria</taxon>
        <taxon>Saurischia</taxon>
        <taxon>Theropoda</taxon>
        <taxon>Coelurosauria</taxon>
        <taxon>Aves</taxon>
        <taxon>Neognathae</taxon>
        <taxon>Neoaves</taxon>
        <taxon>Telluraves</taxon>
        <taxon>Australaves</taxon>
        <taxon>Passeriformes</taxon>
        <taxon>Sturnidae</taxon>
        <taxon>Lamprotornis</taxon>
    </lineage>
</organism>
<gene>
    <name evidence="3" type="ORF">IHE44_0005876</name>
    <name evidence="2" type="ORF">IHE44_008286</name>
</gene>
<dbReference type="EMBL" id="JADDUC020000002">
    <property type="protein sequence ID" value="KAI1242342.1"/>
    <property type="molecule type" value="Genomic_DNA"/>
</dbReference>
<sequence length="67" mass="8131">MAEVSLREICGLTVNRWSNHQQNDSWWQILWTRFLQPTEEVKRHSFVHREQQDRKGSNESKRPPPNM</sequence>
<name>A0A835NVW6_9PASS</name>
<evidence type="ECO:0000256" key="1">
    <source>
        <dbReference type="SAM" id="MobiDB-lite"/>
    </source>
</evidence>
<evidence type="ECO:0000313" key="4">
    <source>
        <dbReference type="Proteomes" id="UP000618051"/>
    </source>
</evidence>
<proteinExistence type="predicted"/>